<reference evidence="1 2" key="1">
    <citation type="submission" date="2020-08" db="EMBL/GenBank/DDBJ databases">
        <authorList>
            <person name="Hejnol A."/>
        </authorList>
    </citation>
    <scope>NUCLEOTIDE SEQUENCE [LARGE SCALE GENOMIC DNA]</scope>
</reference>
<keyword evidence="2" id="KW-1185">Reference proteome</keyword>
<organism evidence="1 2">
    <name type="scientific">Dimorphilus gyrociliatus</name>
    <dbReference type="NCBI Taxonomy" id="2664684"/>
    <lineage>
        <taxon>Eukaryota</taxon>
        <taxon>Metazoa</taxon>
        <taxon>Spiralia</taxon>
        <taxon>Lophotrochozoa</taxon>
        <taxon>Annelida</taxon>
        <taxon>Polychaeta</taxon>
        <taxon>Polychaeta incertae sedis</taxon>
        <taxon>Dinophilidae</taxon>
        <taxon>Dimorphilus</taxon>
    </lineage>
</organism>
<gene>
    <name evidence="1" type="ORF">DGYR_LOCUS12272</name>
</gene>
<sequence length="84" mass="9651">MPRIDTQKTGGRNFEEGKRQLLTRNKSDCGLSSPENDNELFINKHGQQRRVSYCTTVSLCGEGPLQFAHIKDEEEVRYSIIKNH</sequence>
<accession>A0A7I8W9K1</accession>
<evidence type="ECO:0000313" key="2">
    <source>
        <dbReference type="Proteomes" id="UP000549394"/>
    </source>
</evidence>
<dbReference type="AlphaFoldDB" id="A0A7I8W9K1"/>
<proteinExistence type="predicted"/>
<name>A0A7I8W9K1_9ANNE</name>
<protein>
    <submittedName>
        <fullName evidence="1">Uncharacterized protein</fullName>
    </submittedName>
</protein>
<dbReference type="EMBL" id="CAJFCJ010000023">
    <property type="protein sequence ID" value="CAD5124783.1"/>
    <property type="molecule type" value="Genomic_DNA"/>
</dbReference>
<evidence type="ECO:0000313" key="1">
    <source>
        <dbReference type="EMBL" id="CAD5124783.1"/>
    </source>
</evidence>
<dbReference type="Proteomes" id="UP000549394">
    <property type="component" value="Unassembled WGS sequence"/>
</dbReference>
<comment type="caution">
    <text evidence="1">The sequence shown here is derived from an EMBL/GenBank/DDBJ whole genome shotgun (WGS) entry which is preliminary data.</text>
</comment>